<dbReference type="GeneID" id="106495674"/>
<organism evidence="2 3">
    <name type="scientific">Apteryx mantelli</name>
    <name type="common">North Island brown kiwi</name>
    <dbReference type="NCBI Taxonomy" id="2696672"/>
    <lineage>
        <taxon>Eukaryota</taxon>
        <taxon>Metazoa</taxon>
        <taxon>Chordata</taxon>
        <taxon>Craniata</taxon>
        <taxon>Vertebrata</taxon>
        <taxon>Euteleostomi</taxon>
        <taxon>Archelosauria</taxon>
        <taxon>Archosauria</taxon>
        <taxon>Dinosauria</taxon>
        <taxon>Saurischia</taxon>
        <taxon>Theropoda</taxon>
        <taxon>Coelurosauria</taxon>
        <taxon>Aves</taxon>
        <taxon>Palaeognathae</taxon>
        <taxon>Apterygiformes</taxon>
        <taxon>Apterygidae</taxon>
        <taxon>Apteryx</taxon>
    </lineage>
</organism>
<gene>
    <name evidence="3" type="primary">TERB2</name>
</gene>
<proteinExistence type="predicted"/>
<name>A0ABM4FAD0_9AVES</name>
<dbReference type="PANTHER" id="PTHR35345:SF1">
    <property type="entry name" value="TELOMERE REPEATS-BINDING BOUQUET FORMATION PROTEIN 2"/>
    <property type="match status" value="1"/>
</dbReference>
<evidence type="ECO:0000256" key="1">
    <source>
        <dbReference type="SAM" id="MobiDB-lite"/>
    </source>
</evidence>
<dbReference type="Proteomes" id="UP001652627">
    <property type="component" value="Chromosome 15"/>
</dbReference>
<dbReference type="PANTHER" id="PTHR35345">
    <property type="entry name" value="TELOMERE REPEATS-BINDING BOUQUET FORMATION PROTEIN 2"/>
    <property type="match status" value="1"/>
</dbReference>
<protein>
    <submittedName>
        <fullName evidence="3">Telomere repeats-binding bouquet formation protein 2</fullName>
    </submittedName>
</protein>
<evidence type="ECO:0000313" key="2">
    <source>
        <dbReference type="Proteomes" id="UP001652627"/>
    </source>
</evidence>
<keyword evidence="2" id="KW-1185">Reference proteome</keyword>
<evidence type="ECO:0000313" key="3">
    <source>
        <dbReference type="RefSeq" id="XP_067161908.1"/>
    </source>
</evidence>
<sequence length="277" mass="31122">MFRGHRAWFSRSVSPGLRELWGRVTQAGPQREDTTGGGGQCGLGPRNQPPAEPPEQGRGGPPAPAFGLTLLLAAEAEGGLLARRRDADYLFSSDAAHPDTRRIHESLDYLDGRATVFHSCYLSAWANTSSEMKQSVVLGHFILPPACLQEEIRRKIGSFIWEQMDDSLLEQRSESLLDEPEMVRKDREQEVEDALDLCESSEEKTDSRTTTQGEFAYHALQEYPVNNMVTGYVSARDMKKYVGELRDFIPGTSGYTAYWIQNEINSYSDVKNKLKRK</sequence>
<feature type="region of interest" description="Disordered" evidence="1">
    <location>
        <begin position="25"/>
        <end position="64"/>
    </location>
</feature>
<dbReference type="Pfam" id="PF15101">
    <property type="entry name" value="TERB2"/>
    <property type="match status" value="1"/>
</dbReference>
<accession>A0ABM4FAD0</accession>
<dbReference type="InterPro" id="IPR028065">
    <property type="entry name" value="TERB2"/>
</dbReference>
<dbReference type="RefSeq" id="XP_067161908.1">
    <property type="nucleotide sequence ID" value="XM_067305807.1"/>
</dbReference>
<reference evidence="3" key="1">
    <citation type="submission" date="2025-08" db="UniProtKB">
        <authorList>
            <consortium name="RefSeq"/>
        </authorList>
    </citation>
    <scope>IDENTIFICATION</scope>
    <source>
        <tissue evidence="3">Blood</tissue>
    </source>
</reference>